<proteinExistence type="predicted"/>
<evidence type="ECO:0000259" key="7">
    <source>
        <dbReference type="PROSITE" id="PS50011"/>
    </source>
</evidence>
<organism evidence="9 10">
    <name type="scientific">Pseudothioclava arenosa</name>
    <dbReference type="NCBI Taxonomy" id="1795308"/>
    <lineage>
        <taxon>Bacteria</taxon>
        <taxon>Pseudomonadati</taxon>
        <taxon>Pseudomonadota</taxon>
        <taxon>Alphaproteobacteria</taxon>
        <taxon>Rhodobacterales</taxon>
        <taxon>Paracoccaceae</taxon>
        <taxon>Pseudothioclava</taxon>
    </lineage>
</organism>
<evidence type="ECO:0000259" key="8">
    <source>
        <dbReference type="PROSITE" id="PS51746"/>
    </source>
</evidence>
<dbReference type="InterPro" id="IPR036457">
    <property type="entry name" value="PPM-type-like_dom_sf"/>
</dbReference>
<feature type="domain" description="Protein kinase" evidence="7">
    <location>
        <begin position="279"/>
        <end position="543"/>
    </location>
</feature>
<gene>
    <name evidence="9" type="ORF">CLN94_11380</name>
</gene>
<dbReference type="SMART" id="SM00331">
    <property type="entry name" value="PP2C_SIG"/>
    <property type="match status" value="1"/>
</dbReference>
<dbReference type="InterPro" id="IPR008266">
    <property type="entry name" value="Tyr_kinase_AS"/>
</dbReference>
<evidence type="ECO:0000256" key="3">
    <source>
        <dbReference type="ARBA" id="ARBA00022741"/>
    </source>
</evidence>
<evidence type="ECO:0000313" key="9">
    <source>
        <dbReference type="EMBL" id="PCD76081.1"/>
    </source>
</evidence>
<evidence type="ECO:0000313" key="10">
    <source>
        <dbReference type="Proteomes" id="UP000243507"/>
    </source>
</evidence>
<evidence type="ECO:0000256" key="6">
    <source>
        <dbReference type="SAM" id="Phobius"/>
    </source>
</evidence>
<dbReference type="AlphaFoldDB" id="A0A2A4CLF2"/>
<accession>A0A2A4CLF2</accession>
<dbReference type="SMART" id="SM00220">
    <property type="entry name" value="S_TKc"/>
    <property type="match status" value="1"/>
</dbReference>
<evidence type="ECO:0000256" key="1">
    <source>
        <dbReference type="ARBA" id="ARBA00022527"/>
    </source>
</evidence>
<dbReference type="OrthoDB" id="9801841at2"/>
<evidence type="ECO:0000256" key="4">
    <source>
        <dbReference type="ARBA" id="ARBA00022777"/>
    </source>
</evidence>
<dbReference type="PANTHER" id="PTHR24351">
    <property type="entry name" value="RIBOSOMAL PROTEIN S6 KINASE"/>
    <property type="match status" value="1"/>
</dbReference>
<feature type="domain" description="PPM-type phosphatase" evidence="8">
    <location>
        <begin position="14"/>
        <end position="246"/>
    </location>
</feature>
<dbReference type="SUPFAM" id="SSF81606">
    <property type="entry name" value="PP2C-like"/>
    <property type="match status" value="1"/>
</dbReference>
<dbReference type="InterPro" id="IPR001932">
    <property type="entry name" value="PPM-type_phosphatase-like_dom"/>
</dbReference>
<dbReference type="EMBL" id="NTJD01000008">
    <property type="protein sequence ID" value="PCD76081.1"/>
    <property type="molecule type" value="Genomic_DNA"/>
</dbReference>
<dbReference type="Proteomes" id="UP000243507">
    <property type="component" value="Unassembled WGS sequence"/>
</dbReference>
<keyword evidence="10" id="KW-1185">Reference proteome</keyword>
<dbReference type="RefSeq" id="WP_096434069.1">
    <property type="nucleotide sequence ID" value="NZ_NTJD01000008.1"/>
</dbReference>
<keyword evidence="3" id="KW-0547">Nucleotide-binding</keyword>
<sequence length="579" mass="63620">MPKDQASPATLRVAIGQWSNAGVKPINQDFFGALVPEGSALALKGVVAAIADGITPSPVSHIAAETSVKALLTDYYATSDAETVKTAASKVIAATNSWLHAQSQHARQSNPDHGHICTLSALVLKARKGHLFHIGDSRVWRLSGETFEPLTEDHRVTLGGQSYLGRAMGLGHNVEIDYRSFDLAPGDIFVMTTDGVHEFWDMRAAARLLAGAAPGDAALAEAARAIGEEALGAGSDDNLTIQILRIEGLPDAGGADLLDGATQLPLIELPKPGDVLDGWRVIRPLHQNARSHVFLAEDAAHRRVALKFPALEMAQDPETRRRMMMEEWVARRLASPHLLSAPMAGARSGFYTVTDYVEGQSLRQWMHDHPKPKLEAVRAILEQVVRGMTHLHRREMLHQDIRPENILIDSEGTVKLIDFGSTYVSGVHEAAPDLDDPILGTMQYTAPEYFSGEPVSWQAELFSLGVIAYEMLSGDLPYGTTVSRVRSARDRMALRYRNLDLRDGMPDWVDLALERATNPDPTRRQTSLTEFVADLRRPSDDYVARNRRPLMARDPLTFWKSLSAFLALIVVILLVRLAS</sequence>
<dbReference type="Gene3D" id="3.30.200.20">
    <property type="entry name" value="Phosphorylase Kinase, domain 1"/>
    <property type="match status" value="1"/>
</dbReference>
<keyword evidence="5" id="KW-0067">ATP-binding</keyword>
<keyword evidence="6" id="KW-0812">Transmembrane</keyword>
<dbReference type="GO" id="GO:0004674">
    <property type="term" value="F:protein serine/threonine kinase activity"/>
    <property type="evidence" value="ECO:0007669"/>
    <property type="project" value="UniProtKB-KW"/>
</dbReference>
<dbReference type="SUPFAM" id="SSF56112">
    <property type="entry name" value="Protein kinase-like (PK-like)"/>
    <property type="match status" value="1"/>
</dbReference>
<dbReference type="PROSITE" id="PS51746">
    <property type="entry name" value="PPM_2"/>
    <property type="match status" value="1"/>
</dbReference>
<dbReference type="InterPro" id="IPR011009">
    <property type="entry name" value="Kinase-like_dom_sf"/>
</dbReference>
<dbReference type="InterPro" id="IPR000719">
    <property type="entry name" value="Prot_kinase_dom"/>
</dbReference>
<keyword evidence="6" id="KW-0472">Membrane</keyword>
<dbReference type="Pfam" id="PF13672">
    <property type="entry name" value="PP2C_2"/>
    <property type="match status" value="1"/>
</dbReference>
<name>A0A2A4CLF2_9RHOB</name>
<dbReference type="Gene3D" id="3.60.40.10">
    <property type="entry name" value="PPM-type phosphatase domain"/>
    <property type="match status" value="1"/>
</dbReference>
<dbReference type="SMART" id="SM00332">
    <property type="entry name" value="PP2Cc"/>
    <property type="match status" value="1"/>
</dbReference>
<comment type="caution">
    <text evidence="9">The sequence shown here is derived from an EMBL/GenBank/DDBJ whole genome shotgun (WGS) entry which is preliminary data.</text>
</comment>
<dbReference type="Gene3D" id="1.10.510.10">
    <property type="entry name" value="Transferase(Phosphotransferase) domain 1"/>
    <property type="match status" value="1"/>
</dbReference>
<protein>
    <submittedName>
        <fullName evidence="9">Protein kinase</fullName>
    </submittedName>
</protein>
<keyword evidence="4 9" id="KW-0418">Kinase</keyword>
<keyword evidence="6" id="KW-1133">Transmembrane helix</keyword>
<dbReference type="Pfam" id="PF00069">
    <property type="entry name" value="Pkinase"/>
    <property type="match status" value="1"/>
</dbReference>
<dbReference type="CDD" id="cd14014">
    <property type="entry name" value="STKc_PknB_like"/>
    <property type="match status" value="1"/>
</dbReference>
<feature type="transmembrane region" description="Helical" evidence="6">
    <location>
        <begin position="558"/>
        <end position="578"/>
    </location>
</feature>
<dbReference type="PROSITE" id="PS50011">
    <property type="entry name" value="PROTEIN_KINASE_DOM"/>
    <property type="match status" value="1"/>
</dbReference>
<reference evidence="9 10" key="1">
    <citation type="submission" date="2017-09" db="EMBL/GenBank/DDBJ databases">
        <title>A multilocus sequence analysis scheme for characterization of bacteria in the genus Thioclava.</title>
        <authorList>
            <person name="Liu Y."/>
            <person name="Shao Z."/>
        </authorList>
    </citation>
    <scope>NUCLEOTIDE SEQUENCE [LARGE SCALE GENOMIC DNA]</scope>
    <source>
        <strain evidence="9 10">CAU 1312</strain>
    </source>
</reference>
<dbReference type="GO" id="GO:0005524">
    <property type="term" value="F:ATP binding"/>
    <property type="evidence" value="ECO:0007669"/>
    <property type="project" value="UniProtKB-KW"/>
</dbReference>
<evidence type="ECO:0000256" key="5">
    <source>
        <dbReference type="ARBA" id="ARBA00022840"/>
    </source>
</evidence>
<evidence type="ECO:0000256" key="2">
    <source>
        <dbReference type="ARBA" id="ARBA00022679"/>
    </source>
</evidence>
<dbReference type="PROSITE" id="PS00109">
    <property type="entry name" value="PROTEIN_KINASE_TYR"/>
    <property type="match status" value="1"/>
</dbReference>
<keyword evidence="2" id="KW-0808">Transferase</keyword>
<keyword evidence="1" id="KW-0723">Serine/threonine-protein kinase</keyword>